<dbReference type="AlphaFoldDB" id="A0A0J9XHH9"/>
<dbReference type="GO" id="GO:0005768">
    <property type="term" value="C:endosome"/>
    <property type="evidence" value="ECO:0007669"/>
    <property type="project" value="UniProtKB-SubCell"/>
</dbReference>
<dbReference type="Pfam" id="PF03097">
    <property type="entry name" value="BRO1"/>
    <property type="match status" value="1"/>
</dbReference>
<dbReference type="SMART" id="SM01041">
    <property type="entry name" value="BRO1"/>
    <property type="match status" value="1"/>
</dbReference>
<dbReference type="InterPro" id="IPR004328">
    <property type="entry name" value="BRO1_dom"/>
</dbReference>
<accession>A0A0J9XHH9</accession>
<dbReference type="PANTHER" id="PTHR23030:SF30">
    <property type="entry name" value="TYROSINE-PROTEIN PHOSPHATASE NON-RECEPTOR TYPE 23"/>
    <property type="match status" value="1"/>
</dbReference>
<evidence type="ECO:0000259" key="8">
    <source>
        <dbReference type="PROSITE" id="PS51180"/>
    </source>
</evidence>
<dbReference type="OrthoDB" id="2141925at2759"/>
<comment type="subcellular location">
    <subcellularLocation>
        <location evidence="2">Cytoplasm</location>
    </subcellularLocation>
    <subcellularLocation>
        <location evidence="1">Endosome</location>
    </subcellularLocation>
</comment>
<evidence type="ECO:0000256" key="7">
    <source>
        <dbReference type="SAM" id="MobiDB-lite"/>
    </source>
</evidence>
<evidence type="ECO:0000256" key="6">
    <source>
        <dbReference type="SAM" id="Coils"/>
    </source>
</evidence>
<feature type="coiled-coil region" evidence="6">
    <location>
        <begin position="449"/>
        <end position="476"/>
    </location>
</feature>
<evidence type="ECO:0000256" key="1">
    <source>
        <dbReference type="ARBA" id="ARBA00004177"/>
    </source>
</evidence>
<dbReference type="PROSITE" id="PS51180">
    <property type="entry name" value="BRO1"/>
    <property type="match status" value="1"/>
</dbReference>
<gene>
    <name evidence="9" type="ORF">BN980_GECA17s01352g</name>
</gene>
<dbReference type="Gene3D" id="1.25.40.280">
    <property type="entry name" value="alix/aip1 like domains"/>
    <property type="match status" value="1"/>
</dbReference>
<feature type="region of interest" description="Disordered" evidence="7">
    <location>
        <begin position="761"/>
        <end position="1024"/>
    </location>
</feature>
<comment type="caution">
    <text evidence="9">The sequence shown here is derived from an EMBL/GenBank/DDBJ whole genome shotgun (WGS) entry which is preliminary data.</text>
</comment>
<keyword evidence="10" id="KW-1185">Reference proteome</keyword>
<dbReference type="InterPro" id="IPR038499">
    <property type="entry name" value="BRO1_sf"/>
</dbReference>
<dbReference type="GO" id="GO:0043328">
    <property type="term" value="P:protein transport to vacuole involved in ubiquitin-dependent protein catabolic process via the multivesicular body sorting pathway"/>
    <property type="evidence" value="ECO:0007669"/>
    <property type="project" value="TreeGrafter"/>
</dbReference>
<feature type="compositionally biased region" description="Low complexity" evidence="7">
    <location>
        <begin position="843"/>
        <end position="922"/>
    </location>
</feature>
<evidence type="ECO:0000256" key="2">
    <source>
        <dbReference type="ARBA" id="ARBA00004496"/>
    </source>
</evidence>
<name>A0A0J9XHH9_GEOCN</name>
<organism evidence="9 10">
    <name type="scientific">Geotrichum candidum</name>
    <name type="common">Oospora lactis</name>
    <name type="synonym">Dipodascus geotrichum</name>
    <dbReference type="NCBI Taxonomy" id="1173061"/>
    <lineage>
        <taxon>Eukaryota</taxon>
        <taxon>Fungi</taxon>
        <taxon>Dikarya</taxon>
        <taxon>Ascomycota</taxon>
        <taxon>Saccharomycotina</taxon>
        <taxon>Dipodascomycetes</taxon>
        <taxon>Dipodascales</taxon>
        <taxon>Dipodascaceae</taxon>
        <taxon>Geotrichum</taxon>
    </lineage>
</organism>
<feature type="compositionally biased region" description="Polar residues" evidence="7">
    <location>
        <begin position="984"/>
        <end position="998"/>
    </location>
</feature>
<dbReference type="STRING" id="1173061.A0A0J9XHH9"/>
<dbReference type="PANTHER" id="PTHR23030">
    <property type="entry name" value="PCD6 INTERACTING PROTEIN-RELATED"/>
    <property type="match status" value="1"/>
</dbReference>
<dbReference type="Gene3D" id="1.20.120.560">
    <property type="entry name" value="alix/aip1 in complex with the ypdl late domain"/>
    <property type="match status" value="1"/>
</dbReference>
<keyword evidence="6" id="KW-0175">Coiled coil</keyword>
<dbReference type="Proteomes" id="UP000242525">
    <property type="component" value="Unassembled WGS sequence"/>
</dbReference>
<keyword evidence="3" id="KW-0963">Cytoplasm</keyword>
<evidence type="ECO:0000313" key="9">
    <source>
        <dbReference type="EMBL" id="CDO56874.1"/>
    </source>
</evidence>
<sequence length="1024" mass="114564">MKLSPMIALPLKGMEDVDWSGPLRAYFGTVYGSTDVFNDEVNTLNKLRQDVRGAANDNVGRDLLYKYYAQLELLALRIPISENDCRINFTWHDAFTHHSNTQHSIAFEKASLLFNLACINSHIGAEADDLKISFNRFKDAAGIFTFIVSNFLHAPSTDLSQDTVKALCKLMVAQAQESFVERLLTENSSSSMLPKLAKAASNLYKAAAESLQSVQTDKGWGEKYWHQYCSVKSKYYLSVAHDQNSKTLENNGKYGEAIAHLKIAISNIQEIYKSSVPPQYSTFYDVIITLQDAMKERIVSLEKENDLIYHSTVPSAASIAAIPAVEAATPTPMSDLYKDSQELSKIIGKELFEKVIPLSVHQQTSLYSEEKATLLRAEGEKIEIANEELASALEFLDLPNALRSLKNDTSDILSLKKSQGIDSQVNDWADQVSSVGNNGFTFEALDTIKRTIYDDLKNAERLLQEEEKNYESAKTEFKQSWTQASSTTMNSGLFSDISRIKHDLSNATTSDERLKNILKGAEADIQILKLGPNNPKLRALFDNIQATPSQADHGSSLLDLDQTQDDGAIDSFLEQTQHYLDNLQVIRNERDAHFVEFKDKVHKDDISGILVLNNKNPDVQETLFKSELAKFQPFQSEFDDSIKRQKILLKELTVTWKKVLENKSVRNKNLQREELESRRNALINKFQNAYTSWKDGEQGLQKAHEFYQKLLSFTKSTLSNAQDFVSNRREEALKLRNTLSTSSNLNSQDILRDQLARLSVTSSQSPGPLQSSYASRGSISSTGYESEYSPAASLTSPVPQARPQPTSNWSENSYFNGSQAPPLVPAKPATPTYPPQAPSYGDYSSRSVQSQYSSAPPSQPQYSAIPTQPSYQQPASQPAYSTPSYGQQYSQTSYQQPAPVQSSYQTPTSSQPSNQQNPTQTSYQQVPTQPSYRQTPPPQPQYSSYQPQPSYGNYQPQPQYPQSYQQQPAPPQPPQNQPYHSYNSPQNSGSQYGYNGTPAQKDYSKMPPPPPPPGRGQSGQGYYR</sequence>
<dbReference type="Pfam" id="PF13949">
    <property type="entry name" value="ALIX_LYPXL_bnd"/>
    <property type="match status" value="1"/>
</dbReference>
<feature type="compositionally biased region" description="Low complexity" evidence="7">
    <location>
        <begin position="941"/>
        <end position="967"/>
    </location>
</feature>
<reference evidence="9" key="1">
    <citation type="submission" date="2014-03" db="EMBL/GenBank/DDBJ databases">
        <authorList>
            <person name="Casaregola S."/>
        </authorList>
    </citation>
    <scope>NUCLEOTIDE SEQUENCE [LARGE SCALE GENOMIC DNA]</scope>
    <source>
        <strain evidence="9">CLIB 918</strain>
    </source>
</reference>
<feature type="compositionally biased region" description="Polar residues" evidence="7">
    <location>
        <begin position="761"/>
        <end position="784"/>
    </location>
</feature>
<keyword evidence="4" id="KW-0967">Endosome</keyword>
<evidence type="ECO:0000256" key="3">
    <source>
        <dbReference type="ARBA" id="ARBA00022490"/>
    </source>
</evidence>
<evidence type="ECO:0000313" key="10">
    <source>
        <dbReference type="Proteomes" id="UP000242525"/>
    </source>
</evidence>
<protein>
    <recommendedName>
        <fullName evidence="5">BRO domain-containing protein 1</fullName>
    </recommendedName>
</protein>
<dbReference type="InterPro" id="IPR025304">
    <property type="entry name" value="ALIX_V_dom"/>
</dbReference>
<proteinExistence type="predicted"/>
<dbReference type="Gene3D" id="1.20.140.50">
    <property type="entry name" value="alix/aip1 like domains"/>
    <property type="match status" value="1"/>
</dbReference>
<evidence type="ECO:0000256" key="5">
    <source>
        <dbReference type="ARBA" id="ARBA00041284"/>
    </source>
</evidence>
<evidence type="ECO:0000256" key="4">
    <source>
        <dbReference type="ARBA" id="ARBA00022753"/>
    </source>
</evidence>
<feature type="domain" description="BRO1" evidence="8">
    <location>
        <begin position="5"/>
        <end position="389"/>
    </location>
</feature>
<dbReference type="EMBL" id="CCBN010000017">
    <property type="protein sequence ID" value="CDO56874.1"/>
    <property type="molecule type" value="Genomic_DNA"/>
</dbReference>
<feature type="compositionally biased region" description="Polar residues" evidence="7">
    <location>
        <begin position="792"/>
        <end position="819"/>
    </location>
</feature>
<dbReference type="CDD" id="cd22541">
    <property type="entry name" value="SP5_N"/>
    <property type="match status" value="1"/>
</dbReference>